<evidence type="ECO:0008006" key="5">
    <source>
        <dbReference type="Google" id="ProtNLM"/>
    </source>
</evidence>
<dbReference type="PANTHER" id="PTHR39338:SF5">
    <property type="entry name" value="BLR6139 PROTEIN"/>
    <property type="match status" value="1"/>
</dbReference>
<dbReference type="InterPro" id="IPR008912">
    <property type="entry name" value="Uncharacterised_CoxE"/>
</dbReference>
<sequence>MIALVQQFAFALKQEGLMVPTNSLLLAIEAQKWINPLDQEQFRAALEASLVINQADQPTFERVYHRYFHQQIPVSLTQENQIFKLNLKDFTDQLRKEGDPVNHILADYIEGQTDGLMNRLGLIPLEPDHVPQEVDDPAKADRTPKARDSQKIHNRVRVLIELAEDFSARSFSMNREKREALTAYLRQRLEEAALLLDQNRPKPKAREILPWEKKRTLSSISFNQLTQQEIERVKEEVERLAQKLKDALSAKRKRTHRGHIEIKKTIRDSLRYGGVPFYIHHKSPSKTKGKVVALCDISSSVSYAAQFMILLLYRLQNRFSKIRTFVFIRHTYEISRYFEAYPMETALVKATKDHHIGMGQPSNYGTSFKSFLDTYESALTKDTTLLILGDGQNNFNNPMTEPFEKMAKKVERVIWLNPEEEKFWYSSSNSLRHYKPFCDQVIECATLDQLGEFTRNLVL</sequence>
<comment type="caution">
    <text evidence="3">The sequence shown here is derived from an EMBL/GenBank/DDBJ whole genome shotgun (WGS) entry which is preliminary data.</text>
</comment>
<dbReference type="Proteomes" id="UP000177583">
    <property type="component" value="Unassembled WGS sequence"/>
</dbReference>
<organism evidence="3 4">
    <name type="scientific">Candidatus Lambdaproteobacteria bacterium RIFOXYD2_FULL_56_26</name>
    <dbReference type="NCBI Taxonomy" id="1817773"/>
    <lineage>
        <taxon>Bacteria</taxon>
        <taxon>Pseudomonadati</taxon>
        <taxon>Pseudomonadota</taxon>
        <taxon>Candidatus Lambdaproteobacteria</taxon>
    </lineage>
</organism>
<keyword evidence="1" id="KW-0175">Coiled coil</keyword>
<evidence type="ECO:0000313" key="4">
    <source>
        <dbReference type="Proteomes" id="UP000177583"/>
    </source>
</evidence>
<dbReference type="AlphaFoldDB" id="A0A1F6GTR0"/>
<dbReference type="PANTHER" id="PTHR39338">
    <property type="entry name" value="BLL5662 PROTEIN-RELATED"/>
    <property type="match status" value="1"/>
</dbReference>
<evidence type="ECO:0000256" key="2">
    <source>
        <dbReference type="SAM" id="MobiDB-lite"/>
    </source>
</evidence>
<evidence type="ECO:0000313" key="3">
    <source>
        <dbReference type="EMBL" id="OGH01533.1"/>
    </source>
</evidence>
<reference evidence="3 4" key="1">
    <citation type="journal article" date="2016" name="Nat. Commun.">
        <title>Thousands of microbial genomes shed light on interconnected biogeochemical processes in an aquifer system.</title>
        <authorList>
            <person name="Anantharaman K."/>
            <person name="Brown C.T."/>
            <person name="Hug L.A."/>
            <person name="Sharon I."/>
            <person name="Castelle C.J."/>
            <person name="Probst A.J."/>
            <person name="Thomas B.C."/>
            <person name="Singh A."/>
            <person name="Wilkins M.J."/>
            <person name="Karaoz U."/>
            <person name="Brodie E.L."/>
            <person name="Williams K.H."/>
            <person name="Hubbard S.S."/>
            <person name="Banfield J.F."/>
        </authorList>
    </citation>
    <scope>NUCLEOTIDE SEQUENCE [LARGE SCALE GENOMIC DNA]</scope>
</reference>
<dbReference type="Pfam" id="PF05762">
    <property type="entry name" value="VWA_CoxE"/>
    <property type="match status" value="1"/>
</dbReference>
<dbReference type="EMBL" id="MFNF01000033">
    <property type="protein sequence ID" value="OGH01533.1"/>
    <property type="molecule type" value="Genomic_DNA"/>
</dbReference>
<feature type="region of interest" description="Disordered" evidence="2">
    <location>
        <begin position="130"/>
        <end position="150"/>
    </location>
</feature>
<feature type="coiled-coil region" evidence="1">
    <location>
        <begin position="223"/>
        <end position="254"/>
    </location>
</feature>
<name>A0A1F6GTR0_9PROT</name>
<proteinExistence type="predicted"/>
<evidence type="ECO:0000256" key="1">
    <source>
        <dbReference type="SAM" id="Coils"/>
    </source>
</evidence>
<accession>A0A1F6GTR0</accession>
<gene>
    <name evidence="3" type="ORF">A2557_13960</name>
</gene>
<protein>
    <recommendedName>
        <fullName evidence="5">VWA domain-containing protein</fullName>
    </recommendedName>
</protein>